<dbReference type="EMBL" id="JBHSFK010000049">
    <property type="protein sequence ID" value="MFC4506947.1"/>
    <property type="molecule type" value="Genomic_DNA"/>
</dbReference>
<name>A0ABV9B4A3_9ACTN</name>
<dbReference type="RefSeq" id="WP_381185179.1">
    <property type="nucleotide sequence ID" value="NZ_JBHSFK010000049.1"/>
</dbReference>
<reference evidence="3" key="1">
    <citation type="journal article" date="2019" name="Int. J. Syst. Evol. Microbiol.">
        <title>The Global Catalogue of Microorganisms (GCM) 10K type strain sequencing project: providing services to taxonomists for standard genome sequencing and annotation.</title>
        <authorList>
            <consortium name="The Broad Institute Genomics Platform"/>
            <consortium name="The Broad Institute Genome Sequencing Center for Infectious Disease"/>
            <person name="Wu L."/>
            <person name="Ma J."/>
        </authorList>
    </citation>
    <scope>NUCLEOTIDE SEQUENCE [LARGE SCALE GENOMIC DNA]</scope>
    <source>
        <strain evidence="3">CGMCC 4.7177</strain>
    </source>
</reference>
<dbReference type="Proteomes" id="UP001595839">
    <property type="component" value="Unassembled WGS sequence"/>
</dbReference>
<evidence type="ECO:0000313" key="2">
    <source>
        <dbReference type="EMBL" id="MFC4506947.1"/>
    </source>
</evidence>
<sequence length="240" mass="26062">MDSVVSMLGNILIGLLTSLLGIGLGALWQRWHRTRELHRRADFFGARPGEPCVIVSGDKHGRPGTIHKRDLRAVVELAVLLSQLGCRVTVESADLRGGNGDRTEFCVGGPIGGSNPRTGGHLAAHLPGVTIHPFSDHRDSVAITVGDEHYYFDRGHQEYAVVAKFTPPESSRPVVLVCGQSSVANQAAVHFLRREYAAVARSVASLDRYCLLVKVSNIDVYAFHQAVLERDVSAYAFTPA</sequence>
<protein>
    <recommendedName>
        <fullName evidence="4">Secreted protein</fullName>
    </recommendedName>
</protein>
<keyword evidence="3" id="KW-1185">Reference proteome</keyword>
<evidence type="ECO:0008006" key="4">
    <source>
        <dbReference type="Google" id="ProtNLM"/>
    </source>
</evidence>
<proteinExistence type="predicted"/>
<feature type="transmembrane region" description="Helical" evidence="1">
    <location>
        <begin position="6"/>
        <end position="28"/>
    </location>
</feature>
<organism evidence="2 3">
    <name type="scientific">Streptomyces vulcanius</name>
    <dbReference type="NCBI Taxonomy" id="1441876"/>
    <lineage>
        <taxon>Bacteria</taxon>
        <taxon>Bacillati</taxon>
        <taxon>Actinomycetota</taxon>
        <taxon>Actinomycetes</taxon>
        <taxon>Kitasatosporales</taxon>
        <taxon>Streptomycetaceae</taxon>
        <taxon>Streptomyces</taxon>
    </lineage>
</organism>
<comment type="caution">
    <text evidence="2">The sequence shown here is derived from an EMBL/GenBank/DDBJ whole genome shotgun (WGS) entry which is preliminary data.</text>
</comment>
<evidence type="ECO:0000313" key="3">
    <source>
        <dbReference type="Proteomes" id="UP001595839"/>
    </source>
</evidence>
<gene>
    <name evidence="2" type="ORF">ACFPIH_47155</name>
</gene>
<accession>A0ABV9B4A3</accession>
<evidence type="ECO:0000256" key="1">
    <source>
        <dbReference type="SAM" id="Phobius"/>
    </source>
</evidence>
<keyword evidence="1" id="KW-0812">Transmembrane</keyword>
<keyword evidence="1" id="KW-0472">Membrane</keyword>
<keyword evidence="1" id="KW-1133">Transmembrane helix</keyword>